<dbReference type="InterPro" id="IPR052959">
    <property type="entry name" value="Inner_membrane_assoc"/>
</dbReference>
<evidence type="ECO:0000313" key="3">
    <source>
        <dbReference type="Proteomes" id="UP000004550"/>
    </source>
</evidence>
<dbReference type="KEGG" id="sinb:SIDU_09900"/>
<keyword evidence="1" id="KW-0812">Transmembrane</keyword>
<gene>
    <name evidence="2" type="ORF">SIDU_09900</name>
</gene>
<keyword evidence="1" id="KW-0472">Membrane</keyword>
<feature type="transmembrane region" description="Helical" evidence="1">
    <location>
        <begin position="38"/>
        <end position="59"/>
    </location>
</feature>
<dbReference type="GO" id="GO:0005886">
    <property type="term" value="C:plasma membrane"/>
    <property type="evidence" value="ECO:0007669"/>
    <property type="project" value="TreeGrafter"/>
</dbReference>
<dbReference type="Pfam" id="PF04341">
    <property type="entry name" value="DUF485"/>
    <property type="match status" value="1"/>
</dbReference>
<reference evidence="2 3" key="1">
    <citation type="journal article" date="2012" name="J. Bacteriol.">
        <title>Genome sequence of Sphingobium indicum B90A, a hexachlorocyclohexane-degrading bacterium.</title>
        <authorList>
            <person name="Anand S."/>
            <person name="Sangwan N."/>
            <person name="Lata P."/>
            <person name="Kaur J."/>
            <person name="Dua A."/>
            <person name="Singh A.K."/>
            <person name="Verma M."/>
            <person name="Kaur J."/>
            <person name="Khurana J.P."/>
            <person name="Khurana P."/>
            <person name="Mathur S."/>
            <person name="Lal R."/>
        </authorList>
    </citation>
    <scope>NUCLEOTIDE SEQUENCE [LARGE SCALE GENOMIC DNA]</scope>
    <source>
        <strain evidence="3">DSM 16412 / CCM 7286 / MTCC 6364 / B90A</strain>
    </source>
</reference>
<evidence type="ECO:0000313" key="2">
    <source>
        <dbReference type="EMBL" id="APL94797.1"/>
    </source>
</evidence>
<dbReference type="PANTHER" id="PTHR38598">
    <property type="entry name" value="INNER MEMBRANE PROTEIN YJCH"/>
    <property type="match status" value="1"/>
</dbReference>
<dbReference type="AlphaFoldDB" id="A0A1L5BPU9"/>
<sequence length="120" mass="12677">MAQGTKEGALNDGPDEQRIAAVAADPRYARLVARRARLGWLLSAVIFFAFVGYLLLVAFDKALLGMPIGQGVTSIGIPLGLGLILLAIALTGAYVAHANRHHDAQMAALLTDHGFQDRAA</sequence>
<protein>
    <recommendedName>
        <fullName evidence="4">DUF485 domain-containing protein</fullName>
    </recommendedName>
</protein>
<dbReference type="EMBL" id="CP013070">
    <property type="protein sequence ID" value="APL94797.1"/>
    <property type="molecule type" value="Genomic_DNA"/>
</dbReference>
<evidence type="ECO:0000256" key="1">
    <source>
        <dbReference type="SAM" id="Phobius"/>
    </source>
</evidence>
<feature type="transmembrane region" description="Helical" evidence="1">
    <location>
        <begin position="71"/>
        <end position="96"/>
    </location>
</feature>
<name>A0A1L5BPU9_SPHIB</name>
<organism evidence="2 3">
    <name type="scientific">Sphingobium indicum (strain DSM 16412 / CCM 7286 / MTCC 6364 / B90A)</name>
    <dbReference type="NCBI Taxonomy" id="861109"/>
    <lineage>
        <taxon>Bacteria</taxon>
        <taxon>Pseudomonadati</taxon>
        <taxon>Pseudomonadota</taxon>
        <taxon>Alphaproteobacteria</taxon>
        <taxon>Sphingomonadales</taxon>
        <taxon>Sphingomonadaceae</taxon>
        <taxon>Sphingobium</taxon>
    </lineage>
</organism>
<dbReference type="InterPro" id="IPR007436">
    <property type="entry name" value="DUF485"/>
</dbReference>
<dbReference type="RefSeq" id="WP_025771440.1">
    <property type="nucleotide sequence ID" value="NZ_CP013070.1"/>
</dbReference>
<keyword evidence="1" id="KW-1133">Transmembrane helix</keyword>
<dbReference type="Proteomes" id="UP000004550">
    <property type="component" value="Chromosome"/>
</dbReference>
<evidence type="ECO:0008006" key="4">
    <source>
        <dbReference type="Google" id="ProtNLM"/>
    </source>
</evidence>
<proteinExistence type="predicted"/>
<accession>A0A1L5BPU9</accession>
<dbReference type="PANTHER" id="PTHR38598:SF1">
    <property type="entry name" value="INNER MEMBRANE PROTEIN YJCH"/>
    <property type="match status" value="1"/>
</dbReference>